<accession>A0A7S3ZPL1</accession>
<dbReference type="OrthoDB" id="19657at2759"/>
<organism evidence="3">
    <name type="scientific">Pelagomonas calceolata</name>
    <dbReference type="NCBI Taxonomy" id="35677"/>
    <lineage>
        <taxon>Eukaryota</taxon>
        <taxon>Sar</taxon>
        <taxon>Stramenopiles</taxon>
        <taxon>Ochrophyta</taxon>
        <taxon>Pelagophyceae</taxon>
        <taxon>Pelagomonadales</taxon>
        <taxon>Pelagomonadaceae</taxon>
        <taxon>Pelagomonas</taxon>
    </lineage>
</organism>
<proteinExistence type="predicted"/>
<sequence>MNKAASKFAQVTALNGVRICHRSLGETSKPAVLMIMGHGTSMTKWGGLDERLAGAGYRVITLDNRGSGLTRDEAGEATTPDPVPLTGPGANPDNVFAWCVDDMADDAVAVLDHYGVDKAHVVGVSMGGLIAQNVAVRHADRCRTVVPIMTSFDLNGAVATAMQKNPEWWGKLMEAAAAGGLTEGMSQQEVLEKSLPIMKLCATDKAFPDWTPRLQSVIEEAVAIDYARGGIDWGGKGAARQSLAINAWTASKLAAHKEGLKKLTVPALVLHGRYDPLIPIQAGRALHELIPGARLVEYDGGHNLGNDDTVRGLIEAAIVGHIALNN</sequence>
<feature type="region of interest" description="Disordered" evidence="1">
    <location>
        <begin position="68"/>
        <end position="88"/>
    </location>
</feature>
<evidence type="ECO:0000313" key="3">
    <source>
        <dbReference type="EMBL" id="CAE0689877.1"/>
    </source>
</evidence>
<dbReference type="Pfam" id="PF00561">
    <property type="entry name" value="Abhydrolase_1"/>
    <property type="match status" value="1"/>
</dbReference>
<evidence type="ECO:0000256" key="1">
    <source>
        <dbReference type="SAM" id="MobiDB-lite"/>
    </source>
</evidence>
<dbReference type="InterPro" id="IPR050471">
    <property type="entry name" value="AB_hydrolase"/>
</dbReference>
<dbReference type="InterPro" id="IPR000073">
    <property type="entry name" value="AB_hydrolase_1"/>
</dbReference>
<dbReference type="PANTHER" id="PTHR43433">
    <property type="entry name" value="HYDROLASE, ALPHA/BETA FOLD FAMILY PROTEIN"/>
    <property type="match status" value="1"/>
</dbReference>
<dbReference type="EMBL" id="CAKKNE010000003">
    <property type="protein sequence ID" value="CAH0370604.1"/>
    <property type="molecule type" value="Genomic_DNA"/>
</dbReference>
<dbReference type="SUPFAM" id="SSF53474">
    <property type="entry name" value="alpha/beta-Hydrolases"/>
    <property type="match status" value="1"/>
</dbReference>
<dbReference type="GO" id="GO:0004806">
    <property type="term" value="F:triacylglycerol lipase activity"/>
    <property type="evidence" value="ECO:0007669"/>
    <property type="project" value="TreeGrafter"/>
</dbReference>
<dbReference type="AlphaFoldDB" id="A0A7S3ZPL1"/>
<gene>
    <name evidence="3" type="ORF">PCAL00307_LOCUS5312</name>
    <name evidence="4" type="ORF">PECAL_3P05000</name>
</gene>
<reference evidence="4" key="2">
    <citation type="submission" date="2021-11" db="EMBL/GenBank/DDBJ databases">
        <authorList>
            <consortium name="Genoscope - CEA"/>
            <person name="William W."/>
        </authorList>
    </citation>
    <scope>NUCLEOTIDE SEQUENCE</scope>
</reference>
<dbReference type="EMBL" id="HBIW01006388">
    <property type="protein sequence ID" value="CAE0689877.1"/>
    <property type="molecule type" value="Transcribed_RNA"/>
</dbReference>
<name>A0A7S3ZPL1_9STRA</name>
<protein>
    <recommendedName>
        <fullName evidence="2">AB hydrolase-1 domain-containing protein</fullName>
    </recommendedName>
</protein>
<dbReference type="PANTHER" id="PTHR43433:SF5">
    <property type="entry name" value="AB HYDROLASE-1 DOMAIN-CONTAINING PROTEIN"/>
    <property type="match status" value="1"/>
</dbReference>
<dbReference type="Gene3D" id="3.40.50.1820">
    <property type="entry name" value="alpha/beta hydrolase"/>
    <property type="match status" value="1"/>
</dbReference>
<dbReference type="Proteomes" id="UP000789595">
    <property type="component" value="Unassembled WGS sequence"/>
</dbReference>
<dbReference type="GO" id="GO:0046503">
    <property type="term" value="P:glycerolipid catabolic process"/>
    <property type="evidence" value="ECO:0007669"/>
    <property type="project" value="TreeGrafter"/>
</dbReference>
<evidence type="ECO:0000313" key="5">
    <source>
        <dbReference type="Proteomes" id="UP000789595"/>
    </source>
</evidence>
<evidence type="ECO:0000259" key="2">
    <source>
        <dbReference type="Pfam" id="PF00561"/>
    </source>
</evidence>
<feature type="domain" description="AB hydrolase-1" evidence="2">
    <location>
        <begin position="30"/>
        <end position="304"/>
    </location>
</feature>
<reference evidence="3" key="1">
    <citation type="submission" date="2021-01" db="EMBL/GenBank/DDBJ databases">
        <authorList>
            <person name="Corre E."/>
            <person name="Pelletier E."/>
            <person name="Niang G."/>
            <person name="Scheremetjew M."/>
            <person name="Finn R."/>
            <person name="Kale V."/>
            <person name="Holt S."/>
            <person name="Cochrane G."/>
            <person name="Meng A."/>
            <person name="Brown T."/>
            <person name="Cohen L."/>
        </authorList>
    </citation>
    <scope>NUCLEOTIDE SEQUENCE</scope>
    <source>
        <strain evidence="3">CCMP1756</strain>
    </source>
</reference>
<keyword evidence="5" id="KW-1185">Reference proteome</keyword>
<dbReference type="InterPro" id="IPR029058">
    <property type="entry name" value="AB_hydrolase_fold"/>
</dbReference>
<evidence type="ECO:0000313" key="4">
    <source>
        <dbReference type="EMBL" id="CAH0370604.1"/>
    </source>
</evidence>